<dbReference type="PANTHER" id="PTHR45138">
    <property type="entry name" value="REGULATORY COMPONENTS OF SENSORY TRANSDUCTION SYSTEM"/>
    <property type="match status" value="1"/>
</dbReference>
<evidence type="ECO:0000256" key="4">
    <source>
        <dbReference type="ARBA" id="ARBA00022989"/>
    </source>
</evidence>
<keyword evidence="4 6" id="KW-1133">Transmembrane helix</keyword>
<dbReference type="SMART" id="SM00267">
    <property type="entry name" value="GGDEF"/>
    <property type="match status" value="1"/>
</dbReference>
<feature type="transmembrane region" description="Helical" evidence="6">
    <location>
        <begin position="36"/>
        <end position="56"/>
    </location>
</feature>
<evidence type="ECO:0000256" key="5">
    <source>
        <dbReference type="ARBA" id="ARBA00023136"/>
    </source>
</evidence>
<gene>
    <name evidence="8" type="ORF">JR050_01100</name>
</gene>
<evidence type="ECO:0000256" key="6">
    <source>
        <dbReference type="SAM" id="Phobius"/>
    </source>
</evidence>
<dbReference type="InterPro" id="IPR043128">
    <property type="entry name" value="Rev_trsase/Diguanyl_cyclase"/>
</dbReference>
<feature type="domain" description="GGDEF" evidence="7">
    <location>
        <begin position="226"/>
        <end position="360"/>
    </location>
</feature>
<evidence type="ECO:0000256" key="1">
    <source>
        <dbReference type="ARBA" id="ARBA00004651"/>
    </source>
</evidence>
<name>A0ABS2DCU6_9BACI</name>
<dbReference type="InterPro" id="IPR029787">
    <property type="entry name" value="Nucleotide_cyclase"/>
</dbReference>
<dbReference type="Gene3D" id="3.30.70.270">
    <property type="match status" value="1"/>
</dbReference>
<evidence type="ECO:0000313" key="8">
    <source>
        <dbReference type="EMBL" id="MBM6616280.1"/>
    </source>
</evidence>
<feature type="transmembrane region" description="Helical" evidence="6">
    <location>
        <begin position="68"/>
        <end position="90"/>
    </location>
</feature>
<dbReference type="Pfam" id="PF00990">
    <property type="entry name" value="GGDEF"/>
    <property type="match status" value="1"/>
</dbReference>
<feature type="transmembrane region" description="Helical" evidence="6">
    <location>
        <begin position="132"/>
        <end position="151"/>
    </location>
</feature>
<dbReference type="CDD" id="cd01949">
    <property type="entry name" value="GGDEF"/>
    <property type="match status" value="1"/>
</dbReference>
<dbReference type="PROSITE" id="PS50887">
    <property type="entry name" value="GGDEF"/>
    <property type="match status" value="1"/>
</dbReference>
<dbReference type="InterPro" id="IPR000160">
    <property type="entry name" value="GGDEF_dom"/>
</dbReference>
<sequence length="362" mass="41138">MLSDLVVNISILISFTFIWHQLFRNNRLTLESPMKIKMLDGIIAGILGIILMHYSIKVNDITILDLRHIPVILVAFYGGVIPAIIAAIIISIGRFMIAYNFSSIISLPMMLFIAIGASIISHYVKLTPWKKWILLLVYSQFIFSIALYIVVEDFQSVLDFASNHILSTFVGGILVFYFVLYIRKNSELYILYKENSQRDPMTGLYNVRSFDHFYNLMVSKAIEDKGQCAVCLVDIDHFKKINDTYGHPAGDEVLKQVANQLRKLTREGDIVSRNGGEEFSVLFPNTSMEQAKEIADRIRKTIDEKEFILPDNSFLHLTVSVGIAANRDPIEKPDLLFQEADDALYLAKQNGRNRVCTVAMLN</sequence>
<feature type="transmembrane region" description="Helical" evidence="6">
    <location>
        <begin position="6"/>
        <end position="24"/>
    </location>
</feature>
<keyword evidence="2" id="KW-1003">Cell membrane</keyword>
<dbReference type="Proteomes" id="UP001518925">
    <property type="component" value="Unassembled WGS sequence"/>
</dbReference>
<evidence type="ECO:0000259" key="7">
    <source>
        <dbReference type="PROSITE" id="PS50887"/>
    </source>
</evidence>
<keyword evidence="5 6" id="KW-0472">Membrane</keyword>
<evidence type="ECO:0000313" key="9">
    <source>
        <dbReference type="Proteomes" id="UP001518925"/>
    </source>
</evidence>
<dbReference type="EMBL" id="JAFELM010000008">
    <property type="protein sequence ID" value="MBM6616280.1"/>
    <property type="molecule type" value="Genomic_DNA"/>
</dbReference>
<dbReference type="PANTHER" id="PTHR45138:SF9">
    <property type="entry name" value="DIGUANYLATE CYCLASE DGCM-RELATED"/>
    <property type="match status" value="1"/>
</dbReference>
<dbReference type="RefSeq" id="WP_204201670.1">
    <property type="nucleotide sequence ID" value="NZ_JAFELM010000008.1"/>
</dbReference>
<proteinExistence type="predicted"/>
<comment type="caution">
    <text evidence="8">The sequence shown here is derived from an EMBL/GenBank/DDBJ whole genome shotgun (WGS) entry which is preliminary data.</text>
</comment>
<dbReference type="Pfam" id="PF07694">
    <property type="entry name" value="5TM-5TMR_LYT"/>
    <property type="match status" value="1"/>
</dbReference>
<keyword evidence="3 6" id="KW-0812">Transmembrane</keyword>
<dbReference type="SUPFAM" id="SSF55073">
    <property type="entry name" value="Nucleotide cyclase"/>
    <property type="match status" value="1"/>
</dbReference>
<feature type="transmembrane region" description="Helical" evidence="6">
    <location>
        <begin position="97"/>
        <end position="120"/>
    </location>
</feature>
<keyword evidence="9" id="KW-1185">Reference proteome</keyword>
<comment type="subcellular location">
    <subcellularLocation>
        <location evidence="1">Cell membrane</location>
        <topology evidence="1">Multi-pass membrane protein</topology>
    </subcellularLocation>
</comment>
<dbReference type="InterPro" id="IPR011620">
    <property type="entry name" value="Sig_transdc_His_kinase_LytS_TM"/>
</dbReference>
<dbReference type="NCBIfam" id="TIGR00254">
    <property type="entry name" value="GGDEF"/>
    <property type="match status" value="1"/>
</dbReference>
<evidence type="ECO:0000256" key="3">
    <source>
        <dbReference type="ARBA" id="ARBA00022692"/>
    </source>
</evidence>
<reference evidence="8 9" key="1">
    <citation type="submission" date="2021-02" db="EMBL/GenBank/DDBJ databases">
        <title>Bacillus sp. RD4P76, an endophyte from a halophyte.</title>
        <authorList>
            <person name="Sun J.-Q."/>
        </authorList>
    </citation>
    <scope>NUCLEOTIDE SEQUENCE [LARGE SCALE GENOMIC DNA]</scope>
    <source>
        <strain evidence="8 9">RD4P76</strain>
    </source>
</reference>
<feature type="transmembrane region" description="Helical" evidence="6">
    <location>
        <begin position="163"/>
        <end position="182"/>
    </location>
</feature>
<accession>A0ABS2DCU6</accession>
<organism evidence="8 9">
    <name type="scientific">Bacillus suaedaesalsae</name>
    <dbReference type="NCBI Taxonomy" id="2810349"/>
    <lineage>
        <taxon>Bacteria</taxon>
        <taxon>Bacillati</taxon>
        <taxon>Bacillota</taxon>
        <taxon>Bacilli</taxon>
        <taxon>Bacillales</taxon>
        <taxon>Bacillaceae</taxon>
        <taxon>Bacillus</taxon>
    </lineage>
</organism>
<evidence type="ECO:0000256" key="2">
    <source>
        <dbReference type="ARBA" id="ARBA00022475"/>
    </source>
</evidence>
<protein>
    <submittedName>
        <fullName evidence="8">GGDEF domain-containing protein</fullName>
    </submittedName>
</protein>
<dbReference type="InterPro" id="IPR050469">
    <property type="entry name" value="Diguanylate_Cyclase"/>
</dbReference>